<accession>S5T4G8</accession>
<reference evidence="2 3" key="1">
    <citation type="submission" date="2013-05" db="EMBL/GenBank/DDBJ databases">
        <title>Between feast and famine: a lifestyle of most important marine PAH-degrading bacterium Cycloclasticus sp. 7ME.</title>
        <authorList>
            <person name="Yakimov M.M."/>
            <person name="Messina E."/>
            <person name="Genovese M."/>
            <person name="Denaro R."/>
            <person name="Crisafi F."/>
            <person name="Russo D."/>
            <person name="Cappello S."/>
            <person name="Santisi S."/>
            <person name="Smedile F."/>
            <person name="Golyshina O.V."/>
            <person name="Tran H."/>
            <person name="Pieper D.H."/>
            <person name="Golyshin P.N."/>
            <person name="Giuliano L."/>
        </authorList>
    </citation>
    <scope>NUCLEOTIDE SEQUENCE [LARGE SCALE GENOMIC DNA]</scope>
    <source>
        <strain evidence="2 3">78-ME</strain>
    </source>
</reference>
<dbReference type="RefSeq" id="WP_020931823.1">
    <property type="nucleotide sequence ID" value="NC_021917.1"/>
</dbReference>
<keyword evidence="1" id="KW-0812">Transmembrane</keyword>
<protein>
    <submittedName>
        <fullName evidence="2">Uncharacterized protein</fullName>
    </submittedName>
</protein>
<evidence type="ECO:0000313" key="3">
    <source>
        <dbReference type="Proteomes" id="UP000015380"/>
    </source>
</evidence>
<feature type="transmembrane region" description="Helical" evidence="1">
    <location>
        <begin position="29"/>
        <end position="47"/>
    </location>
</feature>
<dbReference type="AlphaFoldDB" id="S5T4G8"/>
<name>S5T4G8_9GAMM</name>
<dbReference type="HOGENOM" id="CLU_2093924_0_0_6"/>
<dbReference type="Proteomes" id="UP000015380">
    <property type="component" value="Chromosome"/>
</dbReference>
<feature type="transmembrane region" description="Helical" evidence="1">
    <location>
        <begin position="78"/>
        <end position="100"/>
    </location>
</feature>
<organism evidence="2 3">
    <name type="scientific">Cycloclasticus zancles 78-ME</name>
    <dbReference type="NCBI Taxonomy" id="1198232"/>
    <lineage>
        <taxon>Bacteria</taxon>
        <taxon>Pseudomonadati</taxon>
        <taxon>Pseudomonadota</taxon>
        <taxon>Gammaproteobacteria</taxon>
        <taxon>Thiotrichales</taxon>
        <taxon>Piscirickettsiaceae</taxon>
        <taxon>Cycloclasticus</taxon>
    </lineage>
</organism>
<reference evidence="3" key="2">
    <citation type="journal article" date="2016" name="Environ. Microbiol. Rep.">
        <title>Analysis of defence systems and a conjugative IncP-1 plasmid in the marine polyaromatic hydrocarbons-degrading bacterium Cycloclasticus sp. 78-ME.</title>
        <authorList>
            <person name="Yakimov M.M."/>
            <person name="Crisafi F."/>
            <person name="Messina E."/>
            <person name="Smedile F."/>
            <person name="Lopatina A."/>
            <person name="Denaro R."/>
            <person name="Pieper D.H."/>
            <person name="Golyshin P.N."/>
            <person name="Giuliano L."/>
        </authorList>
    </citation>
    <scope>NUCLEOTIDE SEQUENCE [LARGE SCALE GENOMIC DNA]</scope>
    <source>
        <strain evidence="3">78-ME</strain>
    </source>
</reference>
<keyword evidence="1" id="KW-1133">Transmembrane helix</keyword>
<dbReference type="KEGG" id="cza:CYCME_0132"/>
<proteinExistence type="predicted"/>
<sequence>MDTELKQSAVLGISLGLILWFAANLEQSTGMLVSLIACVVFGPLTVWRIKHKPNIYALVVCLLAGVFLVLAYGLKLGAIYLAGVAGLYGVFSVQLSMALANSYDNIVFLVGKFRNRK</sequence>
<feature type="transmembrane region" description="Helical" evidence="1">
    <location>
        <begin position="7"/>
        <end position="23"/>
    </location>
</feature>
<evidence type="ECO:0000313" key="2">
    <source>
        <dbReference type="EMBL" id="AGS38474.1"/>
    </source>
</evidence>
<feature type="transmembrane region" description="Helical" evidence="1">
    <location>
        <begin position="54"/>
        <end position="72"/>
    </location>
</feature>
<keyword evidence="1" id="KW-0472">Membrane</keyword>
<keyword evidence="3" id="KW-1185">Reference proteome</keyword>
<dbReference type="PATRIC" id="fig|1198232.3.peg.134"/>
<gene>
    <name evidence="2" type="ORF">CYCME_0132</name>
</gene>
<evidence type="ECO:0000256" key="1">
    <source>
        <dbReference type="SAM" id="Phobius"/>
    </source>
</evidence>
<dbReference type="eggNOG" id="ENOG50348GN">
    <property type="taxonomic scope" value="Bacteria"/>
</dbReference>
<dbReference type="EMBL" id="CP005996">
    <property type="protein sequence ID" value="AGS38474.1"/>
    <property type="molecule type" value="Genomic_DNA"/>
</dbReference>